<dbReference type="Proteomes" id="UP001190700">
    <property type="component" value="Unassembled WGS sequence"/>
</dbReference>
<keyword evidence="3" id="KW-1185">Reference proteome</keyword>
<reference evidence="2 3" key="1">
    <citation type="journal article" date="2015" name="Genome Biol. Evol.">
        <title>Comparative Genomics of a Bacterivorous Green Alga Reveals Evolutionary Causalities and Consequences of Phago-Mixotrophic Mode of Nutrition.</title>
        <authorList>
            <person name="Burns J.A."/>
            <person name="Paasch A."/>
            <person name="Narechania A."/>
            <person name="Kim E."/>
        </authorList>
    </citation>
    <scope>NUCLEOTIDE SEQUENCE [LARGE SCALE GENOMIC DNA]</scope>
    <source>
        <strain evidence="2 3">PLY_AMNH</strain>
    </source>
</reference>
<evidence type="ECO:0000313" key="3">
    <source>
        <dbReference type="Proteomes" id="UP001190700"/>
    </source>
</evidence>
<organism evidence="2 3">
    <name type="scientific">Cymbomonas tetramitiformis</name>
    <dbReference type="NCBI Taxonomy" id="36881"/>
    <lineage>
        <taxon>Eukaryota</taxon>
        <taxon>Viridiplantae</taxon>
        <taxon>Chlorophyta</taxon>
        <taxon>Pyramimonadophyceae</taxon>
        <taxon>Pyramimonadales</taxon>
        <taxon>Pyramimonadaceae</taxon>
        <taxon>Cymbomonas</taxon>
    </lineage>
</organism>
<feature type="compositionally biased region" description="Pro residues" evidence="1">
    <location>
        <begin position="96"/>
        <end position="106"/>
    </location>
</feature>
<accession>A0AAE0FJB4</accession>
<feature type="region of interest" description="Disordered" evidence="1">
    <location>
        <begin position="95"/>
        <end position="124"/>
    </location>
</feature>
<sequence length="266" mass="28191">RPGPCLTVDGLGADPATPDVDGHTSLVTSLPDLAAPREKAPAGDSVAVAHLTWIASAVSTMAEQLALPLAVESLGASSHTLPRVEASRLVSLTAPAQPPAAAPTPAPAGSRPHSEQFASTSSATRLPEGMDTIRDQLGELSRVVREMQGDVTGTALAFRDLNQRIHRQDETDRLETRRVLVAGQGVNGPWSTEQRNRAPNSGARPSMPSEPARYESSRTTLSSVGARTGDEGSHHHATRSDPEGLLARRQELYEELAILERCASQQ</sequence>
<feature type="region of interest" description="Disordered" evidence="1">
    <location>
        <begin position="185"/>
        <end position="246"/>
    </location>
</feature>
<feature type="non-terminal residue" evidence="2">
    <location>
        <position position="1"/>
    </location>
</feature>
<dbReference type="AlphaFoldDB" id="A0AAE0FJB4"/>
<gene>
    <name evidence="2" type="ORF">CYMTET_30291</name>
</gene>
<protein>
    <submittedName>
        <fullName evidence="2">Uncharacterized protein</fullName>
    </submittedName>
</protein>
<dbReference type="EMBL" id="LGRX02017435">
    <property type="protein sequence ID" value="KAK3260770.1"/>
    <property type="molecule type" value="Genomic_DNA"/>
</dbReference>
<proteinExistence type="predicted"/>
<comment type="caution">
    <text evidence="2">The sequence shown here is derived from an EMBL/GenBank/DDBJ whole genome shotgun (WGS) entry which is preliminary data.</text>
</comment>
<evidence type="ECO:0000256" key="1">
    <source>
        <dbReference type="SAM" id="MobiDB-lite"/>
    </source>
</evidence>
<feature type="compositionally biased region" description="Basic and acidic residues" evidence="1">
    <location>
        <begin position="228"/>
        <end position="246"/>
    </location>
</feature>
<feature type="compositionally biased region" description="Polar residues" evidence="1">
    <location>
        <begin position="189"/>
        <end position="199"/>
    </location>
</feature>
<evidence type="ECO:0000313" key="2">
    <source>
        <dbReference type="EMBL" id="KAK3260770.1"/>
    </source>
</evidence>
<feature type="region of interest" description="Disordered" evidence="1">
    <location>
        <begin position="1"/>
        <end position="23"/>
    </location>
</feature>
<name>A0AAE0FJB4_9CHLO</name>